<gene>
    <name evidence="1" type="ORF">F6H94_06475</name>
</gene>
<sequence>MQLDEQIWLVDIMVGRFMTSDKQIYDFFKNYQDRGMKKWTGFFLSAHTAKISQSKKCENNRLKKALDLEKIKKVLLEATTQGKIVQIQLKAVDLDGAPFPEIKGIIEGWIDNQVVINRQIINISEINCLEIVKEL</sequence>
<dbReference type="KEGG" id="lje:BUE77_01440"/>
<organism evidence="1 2">
    <name type="scientific">Lactobacillus jensenii</name>
    <dbReference type="NCBI Taxonomy" id="109790"/>
    <lineage>
        <taxon>Bacteria</taxon>
        <taxon>Bacillati</taxon>
        <taxon>Bacillota</taxon>
        <taxon>Bacilli</taxon>
        <taxon>Lactobacillales</taxon>
        <taxon>Lactobacillaceae</taxon>
        <taxon>Lactobacillus</taxon>
    </lineage>
</organism>
<name>A0A5N1I7D7_LACJE</name>
<dbReference type="AlphaFoldDB" id="A0A5N1I7D7"/>
<evidence type="ECO:0000313" key="2">
    <source>
        <dbReference type="Proteomes" id="UP000327236"/>
    </source>
</evidence>
<accession>A0A5N1I7D7</accession>
<comment type="caution">
    <text evidence="1">The sequence shown here is derived from an EMBL/GenBank/DDBJ whole genome shotgun (WGS) entry which is preliminary data.</text>
</comment>
<protein>
    <submittedName>
        <fullName evidence="1">Uncharacterized protein</fullName>
    </submittedName>
</protein>
<reference evidence="1 2" key="1">
    <citation type="submission" date="2019-09" db="EMBL/GenBank/DDBJ databases">
        <title>Draft genome sequence assemblies of isolates from the urinary tract.</title>
        <authorList>
            <person name="Mores C.R."/>
            <person name="Putonti C."/>
            <person name="Wolfe A.J."/>
        </authorList>
    </citation>
    <scope>NUCLEOTIDE SEQUENCE [LARGE SCALE GENOMIC DNA]</scope>
    <source>
        <strain evidence="1 2">UMB246</strain>
    </source>
</reference>
<proteinExistence type="predicted"/>
<evidence type="ECO:0000313" key="1">
    <source>
        <dbReference type="EMBL" id="KAA9321462.1"/>
    </source>
</evidence>
<dbReference type="Proteomes" id="UP000327236">
    <property type="component" value="Unassembled WGS sequence"/>
</dbReference>
<dbReference type="OrthoDB" id="1644322at2"/>
<dbReference type="EMBL" id="VYWW01000029">
    <property type="protein sequence ID" value="KAA9321462.1"/>
    <property type="molecule type" value="Genomic_DNA"/>
</dbReference>